<keyword evidence="3 4" id="KW-0597">Phosphoprotein</keyword>
<dbReference type="InterPro" id="IPR011006">
    <property type="entry name" value="CheY-like_superfamily"/>
</dbReference>
<evidence type="ECO:0000256" key="1">
    <source>
        <dbReference type="ARBA" id="ARBA00000085"/>
    </source>
</evidence>
<dbReference type="KEGG" id="maes:Ga0123461_2101"/>
<dbReference type="SMART" id="SM00388">
    <property type="entry name" value="HisKA"/>
    <property type="match status" value="1"/>
</dbReference>
<dbReference type="Pfam" id="PF00512">
    <property type="entry name" value="HisKA"/>
    <property type="match status" value="1"/>
</dbReference>
<accession>A0A2K8KZT7</accession>
<dbReference type="SUPFAM" id="SSF55785">
    <property type="entry name" value="PYP-like sensor domain (PAS domain)"/>
    <property type="match status" value="1"/>
</dbReference>
<dbReference type="PROSITE" id="PS50113">
    <property type="entry name" value="PAC"/>
    <property type="match status" value="1"/>
</dbReference>
<dbReference type="InterPro" id="IPR005467">
    <property type="entry name" value="His_kinase_dom"/>
</dbReference>
<dbReference type="PRINTS" id="PR00344">
    <property type="entry name" value="BCTRLSENSOR"/>
</dbReference>
<feature type="transmembrane region" description="Helical" evidence="5">
    <location>
        <begin position="178"/>
        <end position="197"/>
    </location>
</feature>
<dbReference type="PROSITE" id="PS50110">
    <property type="entry name" value="RESPONSE_REGULATORY"/>
    <property type="match status" value="1"/>
</dbReference>
<dbReference type="CDD" id="cd00130">
    <property type="entry name" value="PAS"/>
    <property type="match status" value="1"/>
</dbReference>
<proteinExistence type="predicted"/>
<feature type="transmembrane region" description="Helical" evidence="5">
    <location>
        <begin position="296"/>
        <end position="318"/>
    </location>
</feature>
<dbReference type="Gene3D" id="3.30.450.20">
    <property type="entry name" value="PAS domain"/>
    <property type="match status" value="1"/>
</dbReference>
<evidence type="ECO:0000313" key="10">
    <source>
        <dbReference type="EMBL" id="ATX80507.1"/>
    </source>
</evidence>
<feature type="domain" description="PAC" evidence="9">
    <location>
        <begin position="281"/>
        <end position="335"/>
    </location>
</feature>
<protein>
    <recommendedName>
        <fullName evidence="2">histidine kinase</fullName>
        <ecNumber evidence="2">2.7.13.3</ecNumber>
    </recommendedName>
</protein>
<dbReference type="InterPro" id="IPR036890">
    <property type="entry name" value="HATPase_C_sf"/>
</dbReference>
<dbReference type="OrthoDB" id="1931120at2"/>
<gene>
    <name evidence="10" type="ORF">Ga0123461_2101</name>
</gene>
<feature type="domain" description="Response regulatory" evidence="7">
    <location>
        <begin position="593"/>
        <end position="709"/>
    </location>
</feature>
<dbReference type="PANTHER" id="PTHR43065:SF42">
    <property type="entry name" value="TWO-COMPONENT SENSOR PPRA"/>
    <property type="match status" value="1"/>
</dbReference>
<dbReference type="PANTHER" id="PTHR43065">
    <property type="entry name" value="SENSOR HISTIDINE KINASE"/>
    <property type="match status" value="1"/>
</dbReference>
<dbReference type="Pfam" id="PF00072">
    <property type="entry name" value="Response_reg"/>
    <property type="match status" value="1"/>
</dbReference>
<feature type="domain" description="Histidine kinase" evidence="6">
    <location>
        <begin position="348"/>
        <end position="573"/>
    </location>
</feature>
<dbReference type="InterPro" id="IPR000700">
    <property type="entry name" value="PAS-assoc_C"/>
</dbReference>
<feature type="domain" description="PAS" evidence="8">
    <location>
        <begin position="210"/>
        <end position="255"/>
    </location>
</feature>
<dbReference type="SMART" id="SM00387">
    <property type="entry name" value="HATPase_c"/>
    <property type="match status" value="1"/>
</dbReference>
<dbReference type="SMART" id="SM00091">
    <property type="entry name" value="PAS"/>
    <property type="match status" value="1"/>
</dbReference>
<evidence type="ECO:0000256" key="3">
    <source>
        <dbReference type="ARBA" id="ARBA00022553"/>
    </source>
</evidence>
<evidence type="ECO:0000259" key="7">
    <source>
        <dbReference type="PROSITE" id="PS50110"/>
    </source>
</evidence>
<dbReference type="SUPFAM" id="SSF55874">
    <property type="entry name" value="ATPase domain of HSP90 chaperone/DNA topoisomerase II/histidine kinase"/>
    <property type="match status" value="1"/>
</dbReference>
<dbReference type="Pfam" id="PF13426">
    <property type="entry name" value="PAS_9"/>
    <property type="match status" value="1"/>
</dbReference>
<evidence type="ECO:0000256" key="4">
    <source>
        <dbReference type="PROSITE-ProRule" id="PRU00169"/>
    </source>
</evidence>
<dbReference type="Gene3D" id="1.10.287.130">
    <property type="match status" value="1"/>
</dbReference>
<dbReference type="EMBL" id="CP018799">
    <property type="protein sequence ID" value="ATX80507.1"/>
    <property type="molecule type" value="Genomic_DNA"/>
</dbReference>
<organism evidence="10 11">
    <name type="scientific">Mariprofundus aestuarium</name>
    <dbReference type="NCBI Taxonomy" id="1921086"/>
    <lineage>
        <taxon>Bacteria</taxon>
        <taxon>Pseudomonadati</taxon>
        <taxon>Pseudomonadota</taxon>
        <taxon>Candidatius Mariprofundia</taxon>
        <taxon>Mariprofundales</taxon>
        <taxon>Mariprofundaceae</taxon>
        <taxon>Mariprofundus</taxon>
    </lineage>
</organism>
<dbReference type="Gene3D" id="3.40.50.2300">
    <property type="match status" value="1"/>
</dbReference>
<dbReference type="PROSITE" id="PS50112">
    <property type="entry name" value="PAS"/>
    <property type="match status" value="1"/>
</dbReference>
<feature type="modified residue" description="4-aspartylphosphate" evidence="4">
    <location>
        <position position="644"/>
    </location>
</feature>
<evidence type="ECO:0000256" key="5">
    <source>
        <dbReference type="SAM" id="Phobius"/>
    </source>
</evidence>
<dbReference type="NCBIfam" id="TIGR00229">
    <property type="entry name" value="sensory_box"/>
    <property type="match status" value="1"/>
</dbReference>
<dbReference type="InterPro" id="IPR035965">
    <property type="entry name" value="PAS-like_dom_sf"/>
</dbReference>
<comment type="catalytic activity">
    <reaction evidence="1">
        <text>ATP + protein L-histidine = ADP + protein N-phospho-L-histidine.</text>
        <dbReference type="EC" id="2.7.13.3"/>
    </reaction>
</comment>
<dbReference type="CDD" id="cd00082">
    <property type="entry name" value="HisKA"/>
    <property type="match status" value="1"/>
</dbReference>
<evidence type="ECO:0000259" key="6">
    <source>
        <dbReference type="PROSITE" id="PS50109"/>
    </source>
</evidence>
<dbReference type="InterPro" id="IPR001610">
    <property type="entry name" value="PAC"/>
</dbReference>
<dbReference type="GO" id="GO:0000155">
    <property type="term" value="F:phosphorelay sensor kinase activity"/>
    <property type="evidence" value="ECO:0007669"/>
    <property type="project" value="InterPro"/>
</dbReference>
<dbReference type="PROSITE" id="PS50109">
    <property type="entry name" value="HIS_KIN"/>
    <property type="match status" value="1"/>
</dbReference>
<keyword evidence="5" id="KW-1133">Transmembrane helix</keyword>
<dbReference type="EC" id="2.7.13.3" evidence="2"/>
<dbReference type="SMART" id="SM00448">
    <property type="entry name" value="REC"/>
    <property type="match status" value="1"/>
</dbReference>
<dbReference type="InterPro" id="IPR001789">
    <property type="entry name" value="Sig_transdc_resp-reg_receiver"/>
</dbReference>
<dbReference type="SUPFAM" id="SSF47384">
    <property type="entry name" value="Homodimeric domain of signal transducing histidine kinase"/>
    <property type="match status" value="1"/>
</dbReference>
<evidence type="ECO:0000259" key="8">
    <source>
        <dbReference type="PROSITE" id="PS50112"/>
    </source>
</evidence>
<evidence type="ECO:0000259" key="9">
    <source>
        <dbReference type="PROSITE" id="PS50113"/>
    </source>
</evidence>
<reference evidence="10 11" key="1">
    <citation type="submission" date="2016-12" db="EMBL/GenBank/DDBJ databases">
        <title>Isolation and genomic insights into novel planktonic Zetaproteobacteria from stratified waters of the Chesapeake Bay.</title>
        <authorList>
            <person name="McAllister S.M."/>
            <person name="Kato S."/>
            <person name="Chan C.S."/>
            <person name="Chiu B.K."/>
            <person name="Field E.K."/>
        </authorList>
    </citation>
    <scope>NUCLEOTIDE SEQUENCE [LARGE SCALE GENOMIC DNA]</scope>
    <source>
        <strain evidence="10 11">CP-5</strain>
    </source>
</reference>
<dbReference type="Gene3D" id="3.30.565.10">
    <property type="entry name" value="Histidine kinase-like ATPase, C-terminal domain"/>
    <property type="match status" value="1"/>
</dbReference>
<evidence type="ECO:0000313" key="11">
    <source>
        <dbReference type="Proteomes" id="UP000231701"/>
    </source>
</evidence>
<dbReference type="Proteomes" id="UP000231701">
    <property type="component" value="Chromosome"/>
</dbReference>
<dbReference type="SUPFAM" id="SSF52172">
    <property type="entry name" value="CheY-like"/>
    <property type="match status" value="1"/>
</dbReference>
<dbReference type="InterPro" id="IPR036097">
    <property type="entry name" value="HisK_dim/P_sf"/>
</dbReference>
<dbReference type="AlphaFoldDB" id="A0A2K8KZT7"/>
<dbReference type="InterPro" id="IPR004358">
    <property type="entry name" value="Sig_transdc_His_kin-like_C"/>
</dbReference>
<dbReference type="SMART" id="SM00086">
    <property type="entry name" value="PAC"/>
    <property type="match status" value="1"/>
</dbReference>
<evidence type="ECO:0000256" key="2">
    <source>
        <dbReference type="ARBA" id="ARBA00012438"/>
    </source>
</evidence>
<dbReference type="Pfam" id="PF02518">
    <property type="entry name" value="HATPase_c"/>
    <property type="match status" value="1"/>
</dbReference>
<keyword evidence="11" id="KW-1185">Reference proteome</keyword>
<name>A0A2K8KZT7_MARES</name>
<dbReference type="InterPro" id="IPR000014">
    <property type="entry name" value="PAS"/>
</dbReference>
<keyword evidence="5" id="KW-0812">Transmembrane</keyword>
<sequence>MSAEGLANNKPAMMLGLLVAGVLLVMAWTHHSGQQLLESKTLLVDKIMQLRLVLSQSHYLIHEETEVSQSPLDRDFVASLVGKINESASFLYGEKAHMGRVSGYVSESPLSHDSINRLKLSLADLSGYLDKNHAILNRDADEDFAHDHLFSSVEAIANRIDEQVHEGVSISIEQQRDIFIVLFGMSGFGFGALLLLLRRSNQSQALALQQATKLAQALERSGEAAIIANRGGVIEFVNDAFCRMTGYSAQETLGNKPSMISSGKQNRPFYENLWGTITRGEVWSGELINRKKDGSLYPALMTIAPIFDSAGVITHFVANQRDMSEYKELEKHLFQAQKLEAVGTLAGGMAHDFNNALTAISGNIYLLQQSPDDQQKVLKRTSVIQEVCDKAASHIRQILSYARNDAVLMNSVELNHCIQNACNMASSMIPATITLECISYEKELYVYWNETQVEQILINLINNARHALKGVESPRITLEVRIIDNSESIMRLNHQMTDEKYICLSIKDNGSGMPKEVMDKIFEPFFTTKIADEGTGLGLSMAYGAIKQVGGLLSVSSEVGKGSEFKICLPIDFKTQTEMVIEAEEICAGNGETILIADDEKHLLLPHSEIIGSFGYNVLIANDGLEAVEMFDRHADEISVVILDLVMPGLTGMKAARQILKKRSDAKIILSTGYDMQEALDGDTNTINAPVIYKPYKPAIMSQLIHEQVKKRIIRFNA</sequence>
<keyword evidence="5" id="KW-0472">Membrane</keyword>
<dbReference type="InterPro" id="IPR003661">
    <property type="entry name" value="HisK_dim/P_dom"/>
</dbReference>
<dbReference type="InterPro" id="IPR003594">
    <property type="entry name" value="HATPase_dom"/>
</dbReference>